<dbReference type="Proteomes" id="UP000193778">
    <property type="component" value="Unassembled WGS sequence"/>
</dbReference>
<protein>
    <submittedName>
        <fullName evidence="1">ABC transporter, phosphonate, periplasmic substrate-binding protein</fullName>
    </submittedName>
</protein>
<reference evidence="2" key="1">
    <citation type="submission" date="2017-03" db="EMBL/GenBank/DDBJ databases">
        <authorList>
            <person name="Rodrigo-Torres L."/>
            <person name="Arahal R.D."/>
            <person name="Lucena T."/>
        </authorList>
    </citation>
    <scope>NUCLEOTIDE SEQUENCE [LARGE SCALE GENOMIC DNA]</scope>
    <source>
        <strain evidence="2">CECT 8411</strain>
    </source>
</reference>
<evidence type="ECO:0000313" key="1">
    <source>
        <dbReference type="EMBL" id="SLN30992.1"/>
    </source>
</evidence>
<keyword evidence="2" id="KW-1185">Reference proteome</keyword>
<dbReference type="Gene3D" id="3.40.190.10">
    <property type="entry name" value="Periplasmic binding protein-like II"/>
    <property type="match status" value="1"/>
</dbReference>
<dbReference type="SUPFAM" id="SSF53850">
    <property type="entry name" value="Periplasmic binding protein-like II"/>
    <property type="match status" value="1"/>
</dbReference>
<proteinExistence type="predicted"/>
<name>A0A1X6YTF3_9RHOB</name>
<organism evidence="1 2">
    <name type="scientific">Ruegeria meonggei</name>
    <dbReference type="NCBI Taxonomy" id="1446476"/>
    <lineage>
        <taxon>Bacteria</taxon>
        <taxon>Pseudomonadati</taxon>
        <taxon>Pseudomonadota</taxon>
        <taxon>Alphaproteobacteria</taxon>
        <taxon>Rhodobacterales</taxon>
        <taxon>Roseobacteraceae</taxon>
        <taxon>Ruegeria</taxon>
    </lineage>
</organism>
<dbReference type="RefSeq" id="WP_085822017.1">
    <property type="nucleotide sequence ID" value="NZ_FWFP01000003.1"/>
</dbReference>
<dbReference type="PANTHER" id="PTHR35841:SF1">
    <property type="entry name" value="PHOSPHONATES-BINDING PERIPLASMIC PROTEIN"/>
    <property type="match status" value="1"/>
</dbReference>
<dbReference type="AlphaFoldDB" id="A0A1X6YTF3"/>
<gene>
    <name evidence="1" type="ORF">RUM8411_01273</name>
</gene>
<sequence length="247" mass="27267">MLGMYDMPALQPANDRLWTLIRSHLGYGPDHLTRDADVWEIWLNSDMVFAQTCGMPYRTRLHGKVQLIGTPDYELVGCPPGHYRSILVARQDDQRGLDQLIGGIFAYNEALSQSGWAAPLVHLAQRDLIPATIHQTGGHVHSARAVADGHADYAALDALTWELLKEHTDMGTTLREIGATEPTPALPYITANGQNASEIARAVRAAIHALPAEDRRLLHLHDLIDISADEYLCVSNPDQDMVNQLSP</sequence>
<evidence type="ECO:0000313" key="2">
    <source>
        <dbReference type="Proteomes" id="UP000193778"/>
    </source>
</evidence>
<accession>A0A1X6YTF3</accession>
<dbReference type="EMBL" id="FWFP01000003">
    <property type="protein sequence ID" value="SLN30992.1"/>
    <property type="molecule type" value="Genomic_DNA"/>
</dbReference>
<dbReference type="Pfam" id="PF12974">
    <property type="entry name" value="Phosphonate-bd"/>
    <property type="match status" value="1"/>
</dbReference>
<dbReference type="PANTHER" id="PTHR35841">
    <property type="entry name" value="PHOSPHONATES-BINDING PERIPLASMIC PROTEIN"/>
    <property type="match status" value="1"/>
</dbReference>
<dbReference type="OrthoDB" id="7353682at2"/>